<reference evidence="3" key="1">
    <citation type="submission" date="2016-10" db="EMBL/GenBank/DDBJ databases">
        <authorList>
            <person name="Varghese N."/>
            <person name="Submissions S."/>
        </authorList>
    </citation>
    <scope>NUCLEOTIDE SEQUENCE [LARGE SCALE GENOMIC DNA]</scope>
    <source>
        <strain evidence="3">CGMCC 4.3525</strain>
    </source>
</reference>
<proteinExistence type="predicted"/>
<organism evidence="2 3">
    <name type="scientific">Lentzea xinjiangensis</name>
    <dbReference type="NCBI Taxonomy" id="402600"/>
    <lineage>
        <taxon>Bacteria</taxon>
        <taxon>Bacillati</taxon>
        <taxon>Actinomycetota</taxon>
        <taxon>Actinomycetes</taxon>
        <taxon>Pseudonocardiales</taxon>
        <taxon>Pseudonocardiaceae</taxon>
        <taxon>Lentzea</taxon>
    </lineage>
</organism>
<dbReference type="GO" id="GO:0008757">
    <property type="term" value="F:S-adenosylmethionine-dependent methyltransferase activity"/>
    <property type="evidence" value="ECO:0007669"/>
    <property type="project" value="InterPro"/>
</dbReference>
<protein>
    <submittedName>
        <fullName evidence="2">Methyltransferase domain-containing protein</fullName>
    </submittedName>
</protein>
<dbReference type="InterPro" id="IPR029063">
    <property type="entry name" value="SAM-dependent_MTases_sf"/>
</dbReference>
<keyword evidence="3" id="KW-1185">Reference proteome</keyword>
<evidence type="ECO:0000313" key="2">
    <source>
        <dbReference type="EMBL" id="SER77986.1"/>
    </source>
</evidence>
<dbReference type="Pfam" id="PF08241">
    <property type="entry name" value="Methyltransf_11"/>
    <property type="match status" value="1"/>
</dbReference>
<dbReference type="Gene3D" id="3.40.50.150">
    <property type="entry name" value="Vaccinia Virus protein VP39"/>
    <property type="match status" value="1"/>
</dbReference>
<keyword evidence="2" id="KW-0489">Methyltransferase</keyword>
<keyword evidence="2" id="KW-0808">Transferase</keyword>
<feature type="domain" description="Methyltransferase type 11" evidence="1">
    <location>
        <begin position="30"/>
        <end position="125"/>
    </location>
</feature>
<dbReference type="STRING" id="402600.SAMN05216188_115151"/>
<evidence type="ECO:0000259" key="1">
    <source>
        <dbReference type="Pfam" id="PF08241"/>
    </source>
</evidence>
<name>A0A1H9RYW2_9PSEU</name>
<dbReference type="Proteomes" id="UP000199352">
    <property type="component" value="Unassembled WGS sequence"/>
</dbReference>
<evidence type="ECO:0000313" key="3">
    <source>
        <dbReference type="Proteomes" id="UP000199352"/>
    </source>
</evidence>
<dbReference type="PANTHER" id="PTHR43861:SF1">
    <property type="entry name" value="TRANS-ACONITATE 2-METHYLTRANSFERASE"/>
    <property type="match status" value="1"/>
</dbReference>
<dbReference type="PANTHER" id="PTHR43861">
    <property type="entry name" value="TRANS-ACONITATE 2-METHYLTRANSFERASE-RELATED"/>
    <property type="match status" value="1"/>
</dbReference>
<gene>
    <name evidence="2" type="ORF">SAMN05216188_115151</name>
</gene>
<dbReference type="SUPFAM" id="SSF53335">
    <property type="entry name" value="S-adenosyl-L-methionine-dependent methyltransferases"/>
    <property type="match status" value="1"/>
</dbReference>
<dbReference type="EMBL" id="FOFR01000015">
    <property type="protein sequence ID" value="SER77986.1"/>
    <property type="molecule type" value="Genomic_DNA"/>
</dbReference>
<dbReference type="GO" id="GO:0032259">
    <property type="term" value="P:methylation"/>
    <property type="evidence" value="ECO:0007669"/>
    <property type="project" value="UniProtKB-KW"/>
</dbReference>
<dbReference type="AlphaFoldDB" id="A0A1H9RYW2"/>
<dbReference type="RefSeq" id="WP_245778113.1">
    <property type="nucleotide sequence ID" value="NZ_FOFR01000015.1"/>
</dbReference>
<dbReference type="CDD" id="cd02440">
    <property type="entry name" value="AdoMet_MTases"/>
    <property type="match status" value="1"/>
</dbReference>
<sequence>MQRVGLDALDHPDHGPDETILGDLRGKQVLELGSGSGCNLAHLATLGARCTGVDIAPSRQAAAEQRWGRGPELQFVTCDVVDFLTETDADFDVIISIFGATWFTDPAVLLPLVLRRLVPGGLLVFSHNDEPGAATAQDHVIRK</sequence>
<dbReference type="InterPro" id="IPR013216">
    <property type="entry name" value="Methyltransf_11"/>
</dbReference>
<accession>A0A1H9RYW2</accession>